<evidence type="ECO:0000256" key="1">
    <source>
        <dbReference type="ARBA" id="ARBA00022999"/>
    </source>
</evidence>
<dbReference type="PRINTS" id="PR00678">
    <property type="entry name" value="PI3KINASEP85"/>
</dbReference>
<dbReference type="InterPro" id="IPR000980">
    <property type="entry name" value="SH2"/>
</dbReference>
<dbReference type="InterPro" id="IPR036860">
    <property type="entry name" value="SH2_dom_sf"/>
</dbReference>
<keyword evidence="3" id="KW-0175">Coiled coil</keyword>
<feature type="domain" description="SH2" evidence="4">
    <location>
        <begin position="16"/>
        <end position="110"/>
    </location>
</feature>
<evidence type="ECO:0000313" key="5">
    <source>
        <dbReference type="EMBL" id="VDN03628.1"/>
    </source>
</evidence>
<feature type="domain" description="SH2" evidence="4">
    <location>
        <begin position="306"/>
        <end position="419"/>
    </location>
</feature>
<evidence type="ECO:0000256" key="3">
    <source>
        <dbReference type="SAM" id="Coils"/>
    </source>
</evidence>
<name>A0A0N5D0H9_THECL</name>
<dbReference type="Proteomes" id="UP000276776">
    <property type="component" value="Unassembled WGS sequence"/>
</dbReference>
<evidence type="ECO:0000313" key="6">
    <source>
        <dbReference type="Proteomes" id="UP000276776"/>
    </source>
</evidence>
<dbReference type="SUPFAM" id="SSF55550">
    <property type="entry name" value="SH2 domain"/>
    <property type="match status" value="2"/>
</dbReference>
<gene>
    <name evidence="5" type="ORF">TCLT_LOCUS6292</name>
</gene>
<proteinExistence type="predicted"/>
<dbReference type="Gene3D" id="1.10.287.1490">
    <property type="match status" value="1"/>
</dbReference>
<dbReference type="WBParaSite" id="TCLT_0000630301-mRNA-1">
    <property type="protein sequence ID" value="TCLT_0000630301-mRNA-1"/>
    <property type="gene ID" value="TCLT_0000630301"/>
</dbReference>
<dbReference type="EMBL" id="UYYF01004405">
    <property type="protein sequence ID" value="VDN03628.1"/>
    <property type="molecule type" value="Genomic_DNA"/>
</dbReference>
<dbReference type="PROSITE" id="PS50001">
    <property type="entry name" value="SH2"/>
    <property type="match status" value="2"/>
</dbReference>
<keyword evidence="1 2" id="KW-0727">SH2 domain</keyword>
<accession>A0A0N5D0H9</accession>
<reference evidence="7" key="1">
    <citation type="submission" date="2017-02" db="UniProtKB">
        <authorList>
            <consortium name="WormBaseParasite"/>
        </authorList>
    </citation>
    <scope>IDENTIFICATION</scope>
</reference>
<protein>
    <submittedName>
        <fullName evidence="7">Phosphatidylinositol 3-kinase regulatory subunit alpha</fullName>
    </submittedName>
</protein>
<dbReference type="OrthoDB" id="3175255at2759"/>
<evidence type="ECO:0000256" key="2">
    <source>
        <dbReference type="PROSITE-ProRule" id="PRU00191"/>
    </source>
</evidence>
<dbReference type="STRING" id="103827.A0A0N5D0H9"/>
<feature type="coiled-coil region" evidence="3">
    <location>
        <begin position="218"/>
        <end position="245"/>
    </location>
</feature>
<sequence length="424" mass="49439">MEKEDSCAHRLEQQEWYWANASREEVALAISACPDGTFCVRDASTEGNYTLTLRYGEKNRLIRIVVSDGHCGFTEDMLEFDSVVSLIDYYRRNSLSEYNRKLSIELLYPLRKPVFEQTSWLIDGIHSTEHLLCQLRGLHAAYLRIMRRDDEISAELDSLRADLQRQRQARAAFTACYTLFSNQLDILEKKVSIISLAEDFNSFFIIFSRYLSPNYLRAENIRCRQQKMSEKIEEIEKNISEKEVIRYSLTPKLSKLHRELDSCQFRLCQLNVSQIAMDKIMQEVSFLSDLEQEPLANILLELKLRWQPDRYLSLDCTKNKAFKVIRSLMDCNPNNSNGIFLIRPSQSQAGHYALTISNGNHIYNCLIEYRDLKHPESSGFAFLNTKLFFSSLVDFVRYYSHFSMKDHNVQLDTKLKIPAFKGTL</sequence>
<dbReference type="GO" id="GO:0046935">
    <property type="term" value="F:1-phosphatidylinositol-3-kinase regulator activity"/>
    <property type="evidence" value="ECO:0007669"/>
    <property type="project" value="TreeGrafter"/>
</dbReference>
<dbReference type="GO" id="GO:0005942">
    <property type="term" value="C:phosphatidylinositol 3-kinase complex"/>
    <property type="evidence" value="ECO:0007669"/>
    <property type="project" value="TreeGrafter"/>
</dbReference>
<organism evidence="7">
    <name type="scientific">Thelazia callipaeda</name>
    <name type="common">Oriental eyeworm</name>
    <name type="synonym">Parasitic nematode</name>
    <dbReference type="NCBI Taxonomy" id="103827"/>
    <lineage>
        <taxon>Eukaryota</taxon>
        <taxon>Metazoa</taxon>
        <taxon>Ecdysozoa</taxon>
        <taxon>Nematoda</taxon>
        <taxon>Chromadorea</taxon>
        <taxon>Rhabditida</taxon>
        <taxon>Spirurina</taxon>
        <taxon>Spiruromorpha</taxon>
        <taxon>Thelazioidea</taxon>
        <taxon>Thelaziidae</taxon>
        <taxon>Thelazia</taxon>
    </lineage>
</organism>
<dbReference type="PANTHER" id="PTHR10155:SF10">
    <property type="entry name" value="PI3K21B, ISOFORM B"/>
    <property type="match status" value="1"/>
</dbReference>
<dbReference type="SMART" id="SM00252">
    <property type="entry name" value="SH2"/>
    <property type="match status" value="2"/>
</dbReference>
<dbReference type="PANTHER" id="PTHR10155">
    <property type="entry name" value="PHOSPHATIDYLINOSITOL 3-KINASE REGULATORY SUBUNIT"/>
    <property type="match status" value="1"/>
</dbReference>
<evidence type="ECO:0000259" key="4">
    <source>
        <dbReference type="PROSITE" id="PS50001"/>
    </source>
</evidence>
<dbReference type="OMA" id="AQPHEKN"/>
<evidence type="ECO:0000313" key="7">
    <source>
        <dbReference type="WBParaSite" id="TCLT_0000630301-mRNA-1"/>
    </source>
</evidence>
<dbReference type="Pfam" id="PF00017">
    <property type="entry name" value="SH2"/>
    <property type="match status" value="2"/>
</dbReference>
<dbReference type="GO" id="GO:0046854">
    <property type="term" value="P:phosphatidylinositol phosphate biosynthetic process"/>
    <property type="evidence" value="ECO:0007669"/>
    <property type="project" value="TreeGrafter"/>
</dbReference>
<dbReference type="AlphaFoldDB" id="A0A0N5D0H9"/>
<keyword evidence="6" id="KW-1185">Reference proteome</keyword>
<dbReference type="Gene3D" id="3.30.505.10">
    <property type="entry name" value="SH2 domain"/>
    <property type="match status" value="2"/>
</dbReference>
<dbReference type="PRINTS" id="PR00401">
    <property type="entry name" value="SH2DOMAIN"/>
</dbReference>
<reference evidence="5 6" key="2">
    <citation type="submission" date="2018-11" db="EMBL/GenBank/DDBJ databases">
        <authorList>
            <consortium name="Pathogen Informatics"/>
        </authorList>
    </citation>
    <scope>NUCLEOTIDE SEQUENCE [LARGE SCALE GENOMIC DNA]</scope>
</reference>